<comment type="caution">
    <text evidence="3">The sequence shown here is derived from an EMBL/GenBank/DDBJ whole genome shotgun (WGS) entry which is preliminary data.</text>
</comment>
<dbReference type="AlphaFoldDB" id="A0A0G1CHD6"/>
<dbReference type="InterPro" id="IPR029063">
    <property type="entry name" value="SAM-dependent_MTases_sf"/>
</dbReference>
<organism evidence="3 4">
    <name type="scientific">Candidatus Gottesmanbacteria bacterium GW2011_GWA1_43_11</name>
    <dbReference type="NCBI Taxonomy" id="1618436"/>
    <lineage>
        <taxon>Bacteria</taxon>
        <taxon>Candidatus Gottesmaniibacteriota</taxon>
    </lineage>
</organism>
<accession>A0A0G1CHD6</accession>
<gene>
    <name evidence="3" type="ORF">UV59_C0012G0025</name>
</gene>
<dbReference type="Proteomes" id="UP000034543">
    <property type="component" value="Unassembled WGS sequence"/>
</dbReference>
<reference evidence="3 4" key="1">
    <citation type="journal article" date="2015" name="Nature">
        <title>rRNA introns, odd ribosomes, and small enigmatic genomes across a large radiation of phyla.</title>
        <authorList>
            <person name="Brown C.T."/>
            <person name="Hug L.A."/>
            <person name="Thomas B.C."/>
            <person name="Sharon I."/>
            <person name="Castelle C.J."/>
            <person name="Singh A."/>
            <person name="Wilkins M.J."/>
            <person name="Williams K.H."/>
            <person name="Banfield J.F."/>
        </authorList>
    </citation>
    <scope>NUCLEOTIDE SEQUENCE [LARGE SCALE GENOMIC DNA]</scope>
</reference>
<feature type="domain" description="Methyltransferase type 11" evidence="2">
    <location>
        <begin position="89"/>
        <end position="162"/>
    </location>
</feature>
<dbReference type="SUPFAM" id="SSF53335">
    <property type="entry name" value="S-adenosyl-L-methionine-dependent methyltransferases"/>
    <property type="match status" value="1"/>
</dbReference>
<proteinExistence type="predicted"/>
<name>A0A0G1CHD6_9BACT</name>
<feature type="coiled-coil region" evidence="1">
    <location>
        <begin position="194"/>
        <end position="228"/>
    </location>
</feature>
<sequence>MGLIETPQPSQDLTIDLRDRYTRYYNAAVNQGPDSHIRSRQIIISELIQSVYSLSSEFQSPFPILSVGAGRQIVELELRRHPDWRNLAHRVNLVTLDAADIYKKNLLVTNSEQMQHISADGSFLPFADDSFPIVYSNVAIDFMPRKAFNEVARVLMPRGIFIANLHHPNIIFGKQEEKKEPQRKKDQEEKYLPLKQDLKSIQRALRKIEEYEAIIEDIDATIKFQTRNIFSAIINIEEFMNSHFTYDSLRVEEHEYDAYNGSYFIVVKGMREKVFFSDDHSAIVIQ</sequence>
<dbReference type="GO" id="GO:0008757">
    <property type="term" value="F:S-adenosylmethionine-dependent methyltransferase activity"/>
    <property type="evidence" value="ECO:0007669"/>
    <property type="project" value="InterPro"/>
</dbReference>
<evidence type="ECO:0000256" key="1">
    <source>
        <dbReference type="SAM" id="Coils"/>
    </source>
</evidence>
<evidence type="ECO:0000313" key="4">
    <source>
        <dbReference type="Proteomes" id="UP000034543"/>
    </source>
</evidence>
<dbReference type="CDD" id="cd02440">
    <property type="entry name" value="AdoMet_MTases"/>
    <property type="match status" value="1"/>
</dbReference>
<protein>
    <recommendedName>
        <fullName evidence="2">Methyltransferase type 11 domain-containing protein</fullName>
    </recommendedName>
</protein>
<keyword evidence="1" id="KW-0175">Coiled coil</keyword>
<evidence type="ECO:0000259" key="2">
    <source>
        <dbReference type="Pfam" id="PF08241"/>
    </source>
</evidence>
<dbReference type="EMBL" id="LCFB01000012">
    <property type="protein sequence ID" value="KKS84932.1"/>
    <property type="molecule type" value="Genomic_DNA"/>
</dbReference>
<dbReference type="InterPro" id="IPR013216">
    <property type="entry name" value="Methyltransf_11"/>
</dbReference>
<dbReference type="Pfam" id="PF08241">
    <property type="entry name" value="Methyltransf_11"/>
    <property type="match status" value="1"/>
</dbReference>
<evidence type="ECO:0000313" key="3">
    <source>
        <dbReference type="EMBL" id="KKS84932.1"/>
    </source>
</evidence>
<dbReference type="Gene3D" id="3.40.50.150">
    <property type="entry name" value="Vaccinia Virus protein VP39"/>
    <property type="match status" value="1"/>
</dbReference>
<dbReference type="STRING" id="1618436.UV59_C0012G0025"/>